<dbReference type="AlphaFoldDB" id="F8DEJ5"/>
<accession>F8DEJ5</accession>
<keyword evidence="2" id="KW-0378">Hydrolase</keyword>
<gene>
    <name evidence="2" type="ordered locus">Halxa_0028</name>
</gene>
<dbReference type="FunFam" id="2.40.50.140:FF:000301">
    <property type="entry name" value="Replication protein A"/>
    <property type="match status" value="1"/>
</dbReference>
<dbReference type="HOGENOM" id="CLU_985548_0_0_2"/>
<dbReference type="Proteomes" id="UP000006794">
    <property type="component" value="Plasmid pHALXA02"/>
</dbReference>
<dbReference type="GeneID" id="10799372"/>
<proteinExistence type="predicted"/>
<feature type="compositionally biased region" description="Basic and acidic residues" evidence="1">
    <location>
        <begin position="17"/>
        <end position="30"/>
    </location>
</feature>
<dbReference type="GO" id="GO:0004386">
    <property type="term" value="F:helicase activity"/>
    <property type="evidence" value="ECO:0007669"/>
    <property type="project" value="UniProtKB-KW"/>
</dbReference>
<dbReference type="CDD" id="cd04491">
    <property type="entry name" value="SoSSB_OBF"/>
    <property type="match status" value="1"/>
</dbReference>
<sequence length="286" mass="32324">MSSKNSSSKVVTVDEQAFEHADDQAVDEGRFPVVDETPEFEATVEQETQAKVDANHPDGIADTSGDRIHGATLAQEERIRAREDELERISAQAELGQQDGRAWRTRKKVNEMRRDEQTDTRADPRAKLEQETLAEVNQFAQRLADDVNSSYTRAVIAKRIASRILEGAELFEAVMETKDEMLNEAGTIVPIGQLEDVDRGEVSVEGRIIELWEPACPSQQQVGLIEDDSGRTKLTNWKASRAPWIKEGERVRIHGAAKNWYEGRVSLAITGWTTIHFPERDRWWEA</sequence>
<dbReference type="EMBL" id="CP002841">
    <property type="protein sequence ID" value="AEH39282.1"/>
    <property type="molecule type" value="Genomic_DNA"/>
</dbReference>
<feature type="region of interest" description="Disordered" evidence="1">
    <location>
        <begin position="47"/>
        <end position="68"/>
    </location>
</feature>
<evidence type="ECO:0000313" key="3">
    <source>
        <dbReference type="Proteomes" id="UP000006794"/>
    </source>
</evidence>
<reference evidence="3" key="1">
    <citation type="journal article" date="2012" name="Stand. Genomic Sci.">
        <title>Complete genome sequence of Halopiger xanaduensis type strain (SH-6(T)).</title>
        <authorList>
            <person name="Anderson I."/>
            <person name="Tindall B.J."/>
            <person name="Rohde M."/>
            <person name="Lucas S."/>
            <person name="Han J."/>
            <person name="Lapidus A."/>
            <person name="Cheng J.F."/>
            <person name="Goodwin L."/>
            <person name="Pitluck S."/>
            <person name="Peters L."/>
            <person name="Pati A."/>
            <person name="Mikhailova N."/>
            <person name="Pagani I."/>
            <person name="Teshima H."/>
            <person name="Han C."/>
            <person name="Tapia R."/>
            <person name="Land M."/>
            <person name="Woyke T."/>
            <person name="Klenk H.P."/>
            <person name="Kyrpides N."/>
            <person name="Ivanova N."/>
        </authorList>
    </citation>
    <scope>NUCLEOTIDE SEQUENCE [LARGE SCALE GENOMIC DNA]</scope>
    <source>
        <strain evidence="3">DSM 18323 / JCM 14033 / SH-6</strain>
        <plasmid evidence="3">Plasmid pHALXA02</plasmid>
    </source>
</reference>
<keyword evidence="2" id="KW-0547">Nucleotide-binding</keyword>
<evidence type="ECO:0000313" key="2">
    <source>
        <dbReference type="EMBL" id="AEH39282.1"/>
    </source>
</evidence>
<dbReference type="Gene3D" id="2.40.50.140">
    <property type="entry name" value="Nucleic acid-binding proteins"/>
    <property type="match status" value="1"/>
</dbReference>
<dbReference type="SUPFAM" id="SSF50249">
    <property type="entry name" value="Nucleic acid-binding proteins"/>
    <property type="match status" value="1"/>
</dbReference>
<keyword evidence="2" id="KW-0067">ATP-binding</keyword>
<dbReference type="RefSeq" id="WP_013881823.1">
    <property type="nucleotide sequence ID" value="NC_015667.1"/>
</dbReference>
<dbReference type="InterPro" id="IPR012340">
    <property type="entry name" value="NA-bd_OB-fold"/>
</dbReference>
<keyword evidence="2" id="KW-0614">Plasmid</keyword>
<dbReference type="KEGG" id="hxa:Halxa_0028"/>
<organism evidence="2 3">
    <name type="scientific">Halopiger xanaduensis (strain DSM 18323 / JCM 14033 / SH-6)</name>
    <dbReference type="NCBI Taxonomy" id="797210"/>
    <lineage>
        <taxon>Archaea</taxon>
        <taxon>Methanobacteriati</taxon>
        <taxon>Methanobacteriota</taxon>
        <taxon>Stenosarchaea group</taxon>
        <taxon>Halobacteria</taxon>
        <taxon>Halobacteriales</taxon>
        <taxon>Natrialbaceae</taxon>
        <taxon>Halopiger</taxon>
    </lineage>
</organism>
<protein>
    <submittedName>
        <fullName evidence="2">Nucleic acid binding OB-fold tRNA/helicase-type</fullName>
    </submittedName>
</protein>
<keyword evidence="3" id="KW-1185">Reference proteome</keyword>
<keyword evidence="2" id="KW-0347">Helicase</keyword>
<feature type="compositionally biased region" description="Low complexity" evidence="1">
    <location>
        <begin position="1"/>
        <end position="11"/>
    </location>
</feature>
<feature type="region of interest" description="Disordered" evidence="1">
    <location>
        <begin position="1"/>
        <end position="30"/>
    </location>
</feature>
<dbReference type="eggNOG" id="arCOG01510">
    <property type="taxonomic scope" value="Archaea"/>
</dbReference>
<evidence type="ECO:0000256" key="1">
    <source>
        <dbReference type="SAM" id="MobiDB-lite"/>
    </source>
</evidence>
<name>F8DEJ5_HALXS</name>
<geneLocation type="plasmid" evidence="2 3">
    <name>pHALXA02</name>
</geneLocation>
<dbReference type="OrthoDB" id="170249at2157"/>